<protein>
    <submittedName>
        <fullName evidence="2">Uncharacterized protein</fullName>
    </submittedName>
</protein>
<proteinExistence type="predicted"/>
<feature type="compositionally biased region" description="Polar residues" evidence="1">
    <location>
        <begin position="1"/>
        <end position="12"/>
    </location>
</feature>
<feature type="region of interest" description="Disordered" evidence="1">
    <location>
        <begin position="1"/>
        <end position="26"/>
    </location>
</feature>
<dbReference type="EMBL" id="GBRH01235764">
    <property type="protein sequence ID" value="JAD62131.1"/>
    <property type="molecule type" value="Transcribed_RNA"/>
</dbReference>
<dbReference type="AlphaFoldDB" id="A0A0A9BFP2"/>
<reference evidence="2" key="2">
    <citation type="journal article" date="2015" name="Data Brief">
        <title>Shoot transcriptome of the giant reed, Arundo donax.</title>
        <authorList>
            <person name="Barrero R.A."/>
            <person name="Guerrero F.D."/>
            <person name="Moolhuijzen P."/>
            <person name="Goolsby J.A."/>
            <person name="Tidwell J."/>
            <person name="Bellgard S.E."/>
            <person name="Bellgard M.I."/>
        </authorList>
    </citation>
    <scope>NUCLEOTIDE SEQUENCE</scope>
    <source>
        <tissue evidence="2">Shoot tissue taken approximately 20 cm above the soil surface</tissue>
    </source>
</reference>
<evidence type="ECO:0000313" key="2">
    <source>
        <dbReference type="EMBL" id="JAD62131.1"/>
    </source>
</evidence>
<evidence type="ECO:0000256" key="1">
    <source>
        <dbReference type="SAM" id="MobiDB-lite"/>
    </source>
</evidence>
<accession>A0A0A9BFP2</accession>
<sequence>MEKQTIPNNPEQNYKKFTPKISGLGE</sequence>
<name>A0A0A9BFP2_ARUDO</name>
<organism evidence="2">
    <name type="scientific">Arundo donax</name>
    <name type="common">Giant reed</name>
    <name type="synonym">Donax arundinaceus</name>
    <dbReference type="NCBI Taxonomy" id="35708"/>
    <lineage>
        <taxon>Eukaryota</taxon>
        <taxon>Viridiplantae</taxon>
        <taxon>Streptophyta</taxon>
        <taxon>Embryophyta</taxon>
        <taxon>Tracheophyta</taxon>
        <taxon>Spermatophyta</taxon>
        <taxon>Magnoliopsida</taxon>
        <taxon>Liliopsida</taxon>
        <taxon>Poales</taxon>
        <taxon>Poaceae</taxon>
        <taxon>PACMAD clade</taxon>
        <taxon>Arundinoideae</taxon>
        <taxon>Arundineae</taxon>
        <taxon>Arundo</taxon>
    </lineage>
</organism>
<reference evidence="2" key="1">
    <citation type="submission" date="2014-09" db="EMBL/GenBank/DDBJ databases">
        <authorList>
            <person name="Magalhaes I.L.F."/>
            <person name="Oliveira U."/>
            <person name="Santos F.R."/>
            <person name="Vidigal T.H.D.A."/>
            <person name="Brescovit A.D."/>
            <person name="Santos A.J."/>
        </authorList>
    </citation>
    <scope>NUCLEOTIDE SEQUENCE</scope>
    <source>
        <tissue evidence="2">Shoot tissue taken approximately 20 cm above the soil surface</tissue>
    </source>
</reference>